<dbReference type="Proteomes" id="UP001316803">
    <property type="component" value="Unassembled WGS sequence"/>
</dbReference>
<dbReference type="PANTHER" id="PTHR28218:SF1">
    <property type="entry name" value="VPS4-ASSOCIATED PROTEIN 1"/>
    <property type="match status" value="1"/>
</dbReference>
<evidence type="ECO:0000313" key="3">
    <source>
        <dbReference type="Proteomes" id="UP001316803"/>
    </source>
</evidence>
<keyword evidence="3" id="KW-1185">Reference proteome</keyword>
<dbReference type="Pfam" id="PF08432">
    <property type="entry name" value="Vfa1"/>
    <property type="match status" value="2"/>
</dbReference>
<dbReference type="GO" id="GO:0005768">
    <property type="term" value="C:endosome"/>
    <property type="evidence" value="ECO:0007669"/>
    <property type="project" value="TreeGrafter"/>
</dbReference>
<dbReference type="InterPro" id="IPR013640">
    <property type="entry name" value="Vfa1"/>
</dbReference>
<feature type="region of interest" description="Disordered" evidence="1">
    <location>
        <begin position="124"/>
        <end position="218"/>
    </location>
</feature>
<gene>
    <name evidence="2" type="ORF">OHC33_009551</name>
</gene>
<dbReference type="EMBL" id="JAKLMC020000036">
    <property type="protein sequence ID" value="KAK5949378.1"/>
    <property type="molecule type" value="Genomic_DNA"/>
</dbReference>
<sequence>MANPPFPNEYNLRTVAEASSKACFVCHRSSTKVLITTDNKVGKQYMDYLNPTPGTNAFERGDYQLFELPLHIMSDFFYTCPSHLTDRGFATPIIDEKAEAEKKKQEQLAKEKEAIIKEYEEKLKKKGKDEKKKEDPAKTAEDEKDQKLKALDAKVGTSTPVADDGPRQYTLHSPADGTDRNFYQMRLDRRTNMERAKREQSRMKDPTFFPAAPKGDVA</sequence>
<dbReference type="AlphaFoldDB" id="A0AAN8EPL8"/>
<evidence type="ECO:0000313" key="2">
    <source>
        <dbReference type="EMBL" id="KAK5949378.1"/>
    </source>
</evidence>
<dbReference type="PANTHER" id="PTHR28218">
    <property type="entry name" value="VPS4-ASSOCIATED PROTEIN 1"/>
    <property type="match status" value="1"/>
</dbReference>
<dbReference type="GO" id="GO:0007034">
    <property type="term" value="P:vacuolar transport"/>
    <property type="evidence" value="ECO:0007669"/>
    <property type="project" value="TreeGrafter"/>
</dbReference>
<feature type="compositionally biased region" description="Basic and acidic residues" evidence="1">
    <location>
        <begin position="186"/>
        <end position="205"/>
    </location>
</feature>
<accession>A0AAN8EPL8</accession>
<evidence type="ECO:0000256" key="1">
    <source>
        <dbReference type="SAM" id="MobiDB-lite"/>
    </source>
</evidence>
<organism evidence="2 3">
    <name type="scientific">Knufia fluminis</name>
    <dbReference type="NCBI Taxonomy" id="191047"/>
    <lineage>
        <taxon>Eukaryota</taxon>
        <taxon>Fungi</taxon>
        <taxon>Dikarya</taxon>
        <taxon>Ascomycota</taxon>
        <taxon>Pezizomycotina</taxon>
        <taxon>Eurotiomycetes</taxon>
        <taxon>Chaetothyriomycetidae</taxon>
        <taxon>Chaetothyriales</taxon>
        <taxon>Trichomeriaceae</taxon>
        <taxon>Knufia</taxon>
    </lineage>
</organism>
<comment type="caution">
    <text evidence="2">The sequence shown here is derived from an EMBL/GenBank/DDBJ whole genome shotgun (WGS) entry which is preliminary data.</text>
</comment>
<protein>
    <submittedName>
        <fullName evidence="2">Uncharacterized protein</fullName>
    </submittedName>
</protein>
<name>A0AAN8EPL8_9EURO</name>
<feature type="compositionally biased region" description="Basic and acidic residues" evidence="1">
    <location>
        <begin position="124"/>
        <end position="152"/>
    </location>
</feature>
<proteinExistence type="predicted"/>
<reference evidence="2 3" key="1">
    <citation type="submission" date="2022-12" db="EMBL/GenBank/DDBJ databases">
        <title>Genomic features and morphological characterization of a novel Knufia sp. strain isolated from spacecraft assembly facility.</title>
        <authorList>
            <person name="Teixeira M."/>
            <person name="Chander A.M."/>
            <person name="Stajich J.E."/>
            <person name="Venkateswaran K."/>
        </authorList>
    </citation>
    <scope>NUCLEOTIDE SEQUENCE [LARGE SCALE GENOMIC DNA]</scope>
    <source>
        <strain evidence="2 3">FJI-L2-BK-P2</strain>
    </source>
</reference>